<dbReference type="RefSeq" id="WP_011012458.1">
    <property type="nucleotide sequence ID" value="NC_003413.1"/>
</dbReference>
<sequence length="217" mass="23996">MTQKKLIEYTNPSTSRRKITRIPIDSPDYPPLLKQIKDPPKIIYAIGNVRLLNKPAVAIVGTRQPSERGEYYAEKVAEFYAKQGFVIVSGLALGIDSIVIKTALKTGAHVIGVLPSPVNDIVPKSNEKLAEKIIRSGGLLISELPEGTKPKKYHFVRRNRIISGISFAVVVIESELKDGTMHTVKFAKQQRRIILVTNLPASGNAKLKNEGFPILDF</sequence>
<dbReference type="AlphaFoldDB" id="A0A5C0XQD5"/>
<dbReference type="NCBIfam" id="TIGR00732">
    <property type="entry name" value="dprA"/>
    <property type="match status" value="1"/>
</dbReference>
<dbReference type="GO" id="GO:0009294">
    <property type="term" value="P:DNA-mediated transformation"/>
    <property type="evidence" value="ECO:0007669"/>
    <property type="project" value="InterPro"/>
</dbReference>
<dbReference type="PANTHER" id="PTHR43022:SF1">
    <property type="entry name" value="PROTEIN SMF"/>
    <property type="match status" value="1"/>
</dbReference>
<reference evidence="3 4" key="1">
    <citation type="submission" date="2017-08" db="EMBL/GenBank/DDBJ databases">
        <title>Resequencing and Reannotation of the genome of Pyrococcus furiosus type strain DSM3638.</title>
        <authorList>
            <person name="Reichelt R.M."/>
            <person name="Bunk B."/>
        </authorList>
    </citation>
    <scope>NUCLEOTIDE SEQUENCE [LARGE SCALE GENOMIC DNA]</scope>
    <source>
        <strain evidence="3 4">DSM 3638</strain>
    </source>
</reference>
<dbReference type="GeneID" id="13301911"/>
<gene>
    <name evidence="3" type="primary">dprA</name>
    <name evidence="3" type="ORF">PFDSM3638_06550</name>
</gene>
<evidence type="ECO:0000313" key="3">
    <source>
        <dbReference type="EMBL" id="QEK78952.1"/>
    </source>
</evidence>
<dbReference type="Proteomes" id="UP000324354">
    <property type="component" value="Chromosome"/>
</dbReference>
<feature type="domain" description="Smf/DprA SLOG" evidence="2">
    <location>
        <begin position="22"/>
        <end position="198"/>
    </location>
</feature>
<dbReference type="InterPro" id="IPR057666">
    <property type="entry name" value="DrpA_SLOG"/>
</dbReference>
<name>A0A5C0XQD5_PYRFU</name>
<dbReference type="PANTHER" id="PTHR43022">
    <property type="entry name" value="PROTEIN SMF"/>
    <property type="match status" value="1"/>
</dbReference>
<evidence type="ECO:0000256" key="1">
    <source>
        <dbReference type="ARBA" id="ARBA00006525"/>
    </source>
</evidence>
<dbReference type="EMBL" id="CP023154">
    <property type="protein sequence ID" value="QEK78952.1"/>
    <property type="molecule type" value="Genomic_DNA"/>
</dbReference>
<organism evidence="3 4">
    <name type="scientific">Pyrococcus furiosus (strain ATCC 43587 / DSM 3638 / JCM 8422 / Vc1)</name>
    <dbReference type="NCBI Taxonomy" id="186497"/>
    <lineage>
        <taxon>Archaea</taxon>
        <taxon>Methanobacteriati</taxon>
        <taxon>Methanobacteriota</taxon>
        <taxon>Thermococci</taxon>
        <taxon>Thermococcales</taxon>
        <taxon>Thermococcaceae</taxon>
        <taxon>Pyrococcus</taxon>
    </lineage>
</organism>
<evidence type="ECO:0000259" key="2">
    <source>
        <dbReference type="Pfam" id="PF02481"/>
    </source>
</evidence>
<dbReference type="Gene3D" id="3.40.50.450">
    <property type="match status" value="1"/>
</dbReference>
<dbReference type="InterPro" id="IPR003488">
    <property type="entry name" value="DprA"/>
</dbReference>
<comment type="similarity">
    <text evidence="1">Belongs to the DprA/Smf family.</text>
</comment>
<protein>
    <submittedName>
        <fullName evidence="3">DNA-protecting protein DprA</fullName>
    </submittedName>
</protein>
<dbReference type="SUPFAM" id="SSF102405">
    <property type="entry name" value="MCP/YpsA-like"/>
    <property type="match status" value="1"/>
</dbReference>
<accession>A0A5C0XQD5</accession>
<dbReference type="Pfam" id="PF02481">
    <property type="entry name" value="DNA_processg_A"/>
    <property type="match status" value="1"/>
</dbReference>
<dbReference type="GeneID" id="41713117"/>
<evidence type="ECO:0000313" key="4">
    <source>
        <dbReference type="Proteomes" id="UP000324354"/>
    </source>
</evidence>
<dbReference type="OrthoDB" id="359299at2157"/>
<proteinExistence type="inferred from homology"/>